<name>A0A7W0HJT9_9BACT</name>
<organism evidence="1 2">
    <name type="scientific">Desulfosalsimonas propionicica</name>
    <dbReference type="NCBI Taxonomy" id="332175"/>
    <lineage>
        <taxon>Bacteria</taxon>
        <taxon>Pseudomonadati</taxon>
        <taxon>Thermodesulfobacteriota</taxon>
        <taxon>Desulfobacteria</taxon>
        <taxon>Desulfobacterales</taxon>
        <taxon>Desulfosalsimonadaceae</taxon>
        <taxon>Desulfosalsimonas</taxon>
    </lineage>
</organism>
<dbReference type="AlphaFoldDB" id="A0A7W0HJT9"/>
<dbReference type="EMBL" id="JACDUS010000001">
    <property type="protein sequence ID" value="MBA2880386.1"/>
    <property type="molecule type" value="Genomic_DNA"/>
</dbReference>
<protein>
    <submittedName>
        <fullName evidence="1">Uncharacterized protein</fullName>
    </submittedName>
</protein>
<gene>
    <name evidence="1" type="ORF">HNR65_000693</name>
</gene>
<reference evidence="1 2" key="1">
    <citation type="submission" date="2020-07" db="EMBL/GenBank/DDBJ databases">
        <title>Genomic Encyclopedia of Type Strains, Phase IV (KMG-IV): sequencing the most valuable type-strain genomes for metagenomic binning, comparative biology and taxonomic classification.</title>
        <authorList>
            <person name="Goeker M."/>
        </authorList>
    </citation>
    <scope>NUCLEOTIDE SEQUENCE [LARGE SCALE GENOMIC DNA]</scope>
    <source>
        <strain evidence="1 2">DSM 17721</strain>
    </source>
</reference>
<proteinExistence type="predicted"/>
<dbReference type="RefSeq" id="WP_181550026.1">
    <property type="nucleotide sequence ID" value="NZ_JACDUS010000001.1"/>
</dbReference>
<evidence type="ECO:0000313" key="1">
    <source>
        <dbReference type="EMBL" id="MBA2880386.1"/>
    </source>
</evidence>
<sequence length="201" mass="23194">MNRFTPFSTAPADLGHYPEIRPKTSYFRKAYIAVMLLVVGRGLEAAARVDPTVRRIFEQMPDGFCLCVGVGPAGPWMMAKKDKKGRLRYLGWHPRAAKAHLRLTIKNLASAMRLFTFQESTAQAFNYDRFMVEGSLPQALAFMRALDRVEVYLLPKIIARRAVKRYPGNSELPGWKKHFNRIRIYLRAFFPDLIRVIYKNI</sequence>
<evidence type="ECO:0000313" key="2">
    <source>
        <dbReference type="Proteomes" id="UP000525298"/>
    </source>
</evidence>
<dbReference type="Proteomes" id="UP000525298">
    <property type="component" value="Unassembled WGS sequence"/>
</dbReference>
<accession>A0A7W0HJT9</accession>
<keyword evidence="2" id="KW-1185">Reference proteome</keyword>
<comment type="caution">
    <text evidence="1">The sequence shown here is derived from an EMBL/GenBank/DDBJ whole genome shotgun (WGS) entry which is preliminary data.</text>
</comment>